<evidence type="ECO:0000256" key="10">
    <source>
        <dbReference type="ARBA" id="ARBA00022670"/>
    </source>
</evidence>
<dbReference type="GO" id="GO:0046872">
    <property type="term" value="F:metal ion binding"/>
    <property type="evidence" value="ECO:0007669"/>
    <property type="project" value="UniProtKB-KW"/>
</dbReference>
<feature type="compositionally biased region" description="Basic and acidic residues" evidence="20">
    <location>
        <begin position="2346"/>
        <end position="2357"/>
    </location>
</feature>
<dbReference type="InterPro" id="IPR041756">
    <property type="entry name" value="M28_SGAP-like"/>
</dbReference>
<comment type="subunit">
    <text evidence="5 19">Component of the ribosomal small subunit (SSU) processome.</text>
</comment>
<dbReference type="Gene3D" id="3.40.630.10">
    <property type="entry name" value="Zn peptidases"/>
    <property type="match status" value="1"/>
</dbReference>
<dbReference type="CDD" id="cd02130">
    <property type="entry name" value="PA_ScAPY_like"/>
    <property type="match status" value="1"/>
</dbReference>
<evidence type="ECO:0000256" key="17">
    <source>
        <dbReference type="ARBA" id="ARBA00023274"/>
    </source>
</evidence>
<evidence type="ECO:0000256" key="13">
    <source>
        <dbReference type="ARBA" id="ARBA00022737"/>
    </source>
</evidence>
<keyword evidence="15" id="KW-0862">Zinc</keyword>
<dbReference type="Pfam" id="PF23243">
    <property type="entry name" value="HEAT_HEATR1"/>
    <property type="match status" value="1"/>
</dbReference>
<evidence type="ECO:0000256" key="3">
    <source>
        <dbReference type="ARBA" id="ARBA00005957"/>
    </source>
</evidence>
<keyword evidence="13" id="KW-0677">Repeat</keyword>
<feature type="region of interest" description="Disordered" evidence="20">
    <location>
        <begin position="857"/>
        <end position="877"/>
    </location>
</feature>
<dbReference type="InterPro" id="IPR016024">
    <property type="entry name" value="ARM-type_fold"/>
</dbReference>
<dbReference type="CDD" id="cd03876">
    <property type="entry name" value="M28_SGAP_like"/>
    <property type="match status" value="1"/>
</dbReference>
<evidence type="ECO:0000256" key="8">
    <source>
        <dbReference type="ARBA" id="ARBA00022517"/>
    </source>
</evidence>
<keyword evidence="9 19" id="KW-0698">rRNA processing</keyword>
<dbReference type="Pfam" id="PF02225">
    <property type="entry name" value="PA"/>
    <property type="match status" value="1"/>
</dbReference>
<protein>
    <recommendedName>
        <fullName evidence="6 19">U3 small nucleolar RNA-associated protein 10</fullName>
    </recommendedName>
</protein>
<dbReference type="PANTHER" id="PTHR13457:SF1">
    <property type="entry name" value="HEAT REPEAT-CONTAINING PROTEIN 1"/>
    <property type="match status" value="1"/>
</dbReference>
<comment type="function">
    <text evidence="18">Involved in nucleolar processing of pre-18S ribosomal RNA. Involved in ribosome biosynthesis.</text>
</comment>
<comment type="cofactor">
    <cofactor evidence="1">
        <name>Zn(2+)</name>
        <dbReference type="ChEBI" id="CHEBI:29105"/>
    </cofactor>
</comment>
<comment type="caution">
    <text evidence="22">The sequence shown here is derived from an EMBL/GenBank/DDBJ whole genome shotgun (WGS) entry which is preliminary data.</text>
</comment>
<evidence type="ECO:0000256" key="7">
    <source>
        <dbReference type="ARBA" id="ARBA00022438"/>
    </source>
</evidence>
<dbReference type="InterPro" id="IPR022125">
    <property type="entry name" value="U3snoRNP10_N"/>
</dbReference>
<evidence type="ECO:0000256" key="6">
    <source>
        <dbReference type="ARBA" id="ARBA00015399"/>
    </source>
</evidence>
<dbReference type="Pfam" id="PF04389">
    <property type="entry name" value="Peptidase_M28"/>
    <property type="match status" value="1"/>
</dbReference>
<dbReference type="SMART" id="SM01036">
    <property type="entry name" value="BP28CT"/>
    <property type="match status" value="1"/>
</dbReference>
<dbReference type="PANTHER" id="PTHR13457">
    <property type="entry name" value="BAP28"/>
    <property type="match status" value="1"/>
</dbReference>
<dbReference type="SUPFAM" id="SSF53187">
    <property type="entry name" value="Zn-dependent exopeptidases"/>
    <property type="match status" value="1"/>
</dbReference>
<dbReference type="GO" id="GO:0032040">
    <property type="term" value="C:small-subunit processome"/>
    <property type="evidence" value="ECO:0007669"/>
    <property type="project" value="TreeGrafter"/>
</dbReference>
<keyword evidence="16 19" id="KW-0539">Nucleus</keyword>
<evidence type="ECO:0000256" key="2">
    <source>
        <dbReference type="ARBA" id="ARBA00004604"/>
    </source>
</evidence>
<evidence type="ECO:0000256" key="19">
    <source>
        <dbReference type="RuleBase" id="RU367065"/>
    </source>
</evidence>
<dbReference type="FunFam" id="3.40.630.10:FF:000054">
    <property type="entry name" value="Peptide hydrolase"/>
    <property type="match status" value="1"/>
</dbReference>
<evidence type="ECO:0000256" key="20">
    <source>
        <dbReference type="SAM" id="MobiDB-lite"/>
    </source>
</evidence>
<dbReference type="InterPro" id="IPR056473">
    <property type="entry name" value="HEAT_Utp10/HEAT1"/>
</dbReference>
<dbReference type="STRING" id="183478.A0A364N4Y0"/>
<dbReference type="InterPro" id="IPR003137">
    <property type="entry name" value="PA_domain"/>
</dbReference>
<keyword evidence="11" id="KW-0479">Metal-binding</keyword>
<evidence type="ECO:0000256" key="5">
    <source>
        <dbReference type="ARBA" id="ARBA00011399"/>
    </source>
</evidence>
<dbReference type="InterPro" id="IPR011989">
    <property type="entry name" value="ARM-like"/>
</dbReference>
<dbReference type="InterPro" id="IPR007484">
    <property type="entry name" value="Peptidase_M28"/>
</dbReference>
<dbReference type="EMBL" id="QGDH01000053">
    <property type="protein sequence ID" value="RAR11846.1"/>
    <property type="molecule type" value="Genomic_DNA"/>
</dbReference>
<evidence type="ECO:0000256" key="12">
    <source>
        <dbReference type="ARBA" id="ARBA00022729"/>
    </source>
</evidence>
<keyword evidence="7" id="KW-0031">Aminopeptidase</keyword>
<dbReference type="GO" id="GO:0000462">
    <property type="term" value="P:maturation of SSU-rRNA from tricistronic rRNA transcript (SSU-rRNA, 5.8S rRNA, LSU-rRNA)"/>
    <property type="evidence" value="ECO:0007669"/>
    <property type="project" value="TreeGrafter"/>
</dbReference>
<dbReference type="GO" id="GO:0034455">
    <property type="term" value="C:t-UTP complex"/>
    <property type="evidence" value="ECO:0007669"/>
    <property type="project" value="TreeGrafter"/>
</dbReference>
<organism evidence="22 23">
    <name type="scientific">Stemphylium lycopersici</name>
    <name type="common">Tomato gray leaf spot disease fungus</name>
    <name type="synonym">Thyrospora lycopersici</name>
    <dbReference type="NCBI Taxonomy" id="183478"/>
    <lineage>
        <taxon>Eukaryota</taxon>
        <taxon>Fungi</taxon>
        <taxon>Dikarya</taxon>
        <taxon>Ascomycota</taxon>
        <taxon>Pezizomycotina</taxon>
        <taxon>Dothideomycetes</taxon>
        <taxon>Pleosporomycetidae</taxon>
        <taxon>Pleosporales</taxon>
        <taxon>Pleosporineae</taxon>
        <taxon>Pleosporaceae</taxon>
        <taxon>Stemphylium</taxon>
    </lineage>
</organism>
<evidence type="ECO:0000256" key="14">
    <source>
        <dbReference type="ARBA" id="ARBA00022801"/>
    </source>
</evidence>
<dbReference type="Proteomes" id="UP000249619">
    <property type="component" value="Unassembled WGS sequence"/>
</dbReference>
<comment type="subcellular location">
    <subcellularLocation>
        <location evidence="2 19">Nucleus</location>
        <location evidence="2 19">Nucleolus</location>
    </subcellularLocation>
</comment>
<dbReference type="Gene3D" id="3.50.30.30">
    <property type="match status" value="1"/>
</dbReference>
<evidence type="ECO:0000313" key="22">
    <source>
        <dbReference type="EMBL" id="RAR11846.1"/>
    </source>
</evidence>
<evidence type="ECO:0000256" key="16">
    <source>
        <dbReference type="ARBA" id="ARBA00023242"/>
    </source>
</evidence>
<dbReference type="InterPro" id="IPR012954">
    <property type="entry name" value="BP28_C_dom"/>
</dbReference>
<dbReference type="GO" id="GO:0045943">
    <property type="term" value="P:positive regulation of transcription by RNA polymerase I"/>
    <property type="evidence" value="ECO:0007669"/>
    <property type="project" value="TreeGrafter"/>
</dbReference>
<dbReference type="InterPro" id="IPR046450">
    <property type="entry name" value="PA_dom_sf"/>
</dbReference>
<evidence type="ECO:0000256" key="15">
    <source>
        <dbReference type="ARBA" id="ARBA00022833"/>
    </source>
</evidence>
<evidence type="ECO:0000256" key="9">
    <source>
        <dbReference type="ARBA" id="ARBA00022552"/>
    </source>
</evidence>
<dbReference type="GO" id="GO:0004177">
    <property type="term" value="F:aminopeptidase activity"/>
    <property type="evidence" value="ECO:0007669"/>
    <property type="project" value="UniProtKB-KW"/>
</dbReference>
<dbReference type="SUPFAM" id="SSF48371">
    <property type="entry name" value="ARM repeat"/>
    <property type="match status" value="2"/>
</dbReference>
<keyword evidence="17 19" id="KW-0687">Ribonucleoprotein</keyword>
<dbReference type="Gene3D" id="1.25.10.10">
    <property type="entry name" value="Leucine-rich Repeat Variant"/>
    <property type="match status" value="3"/>
</dbReference>
<name>A0A364N4Y0_STELY</name>
<dbReference type="InterPro" id="IPR000357">
    <property type="entry name" value="HEAT"/>
</dbReference>
<evidence type="ECO:0000259" key="21">
    <source>
        <dbReference type="SMART" id="SM01036"/>
    </source>
</evidence>
<dbReference type="GO" id="GO:0006508">
    <property type="term" value="P:proteolysis"/>
    <property type="evidence" value="ECO:0007669"/>
    <property type="project" value="UniProtKB-KW"/>
</dbReference>
<evidence type="ECO:0000256" key="11">
    <source>
        <dbReference type="ARBA" id="ARBA00022723"/>
    </source>
</evidence>
<evidence type="ECO:0000256" key="1">
    <source>
        <dbReference type="ARBA" id="ARBA00001947"/>
    </source>
</evidence>
<dbReference type="SUPFAM" id="SSF52025">
    <property type="entry name" value="PA domain"/>
    <property type="match status" value="1"/>
</dbReference>
<evidence type="ECO:0000256" key="4">
    <source>
        <dbReference type="ARBA" id="ARBA00010559"/>
    </source>
</evidence>
<accession>A0A364N4Y0</accession>
<evidence type="ECO:0000256" key="18">
    <source>
        <dbReference type="ARBA" id="ARBA00025076"/>
    </source>
</evidence>
<keyword evidence="23" id="KW-1185">Reference proteome</keyword>
<evidence type="ECO:0000313" key="23">
    <source>
        <dbReference type="Proteomes" id="UP000249619"/>
    </source>
</evidence>
<feature type="region of interest" description="Disordered" evidence="20">
    <location>
        <begin position="2335"/>
        <end position="2363"/>
    </location>
</feature>
<comment type="similarity">
    <text evidence="3">Belongs to the peptidase M28 family. M28A subfamily.</text>
</comment>
<dbReference type="InterPro" id="IPR040191">
    <property type="entry name" value="UTP10"/>
</dbReference>
<keyword evidence="14" id="KW-0378">Hydrolase</keyword>
<keyword evidence="10" id="KW-0645">Protease</keyword>
<feature type="domain" description="BP28 C-terminal" evidence="21">
    <location>
        <begin position="1486"/>
        <end position="1631"/>
    </location>
</feature>
<keyword evidence="12" id="KW-0732">Signal</keyword>
<dbReference type="Pfam" id="PF02985">
    <property type="entry name" value="HEAT"/>
    <property type="match status" value="1"/>
</dbReference>
<dbReference type="GO" id="GO:0030686">
    <property type="term" value="C:90S preribosome"/>
    <property type="evidence" value="ECO:0007669"/>
    <property type="project" value="TreeGrafter"/>
</dbReference>
<sequence>MATALQKQLATIAATSTHQLDLRAQKSAHGKSLLFDSKIAASQSFENVYLICYEGYRDLCALDSRFLRFSKNLFSEQSKAEDRTQMTKDENAKLNTVLEAFITLVGPRLLLKPAEKALEWLVRRFRVHEYNTECLVFTYLPYHNTPQFLALLSILPPQPSHAIRFLFPYIQAPTNVPQRTIAYTAINTPQFFKAYQSYVAKVVASGHQASHMLSFWSGITVEAIYGILSNSSSGRKDLQDQGTEKLVLEVLPVLNSCMHAKNGADTVLACYAIVIMLVNQAKVGDKVLDGLMEAVIAAHDEASLQSCLGCLAIIANERSKAQIPAKVSRKLLKIPQLVQRLKPVSDQCQVERLALGCALGALSTSSGGNHDIFHELIASGLLSTSRIHIIMSALTQILRDSAPGSESHGDVLEVATKIVESKELSTLLQNAAKQNNVDLESLGLTISQTFEIEDLQEVDSDEEMVDVDDEAAEKPAVQCPDITVISFLDTTSNTQFSQTADVFELAVSTKQTKKFLASEALHQEGALQQTPYLSFLARVWTSARPVAARVAALRATASSFEKLEAAHILQNTLPYFVQALADASPFVRRAAAACIGLLARKASARSKAQSWGKSDLYGKASKSISELKPEDVLVFVTSMLQPMLEECVMDARFVIPALRDVLEGTQLKNHPKQSFKMQTRTAILSFFASHAALTPSLRVRLGLLPMCNIRGKVSDTVRNNFVLPLLNEWSALPTESVTTNCESEGLSVEEVERSYLAAIMPREAKSAQLLQDIISGTSNKEREALAMTAFERINTSWSSFRSESRHSLAQCMLGLALSESDSPFDRIFREQSMEILRNATLDSAILVSFLDSVPSPTSMPNGPPVAKRRRTSRSEMARVELSSQDDVQRLLRKLTLVLELVEGSNPGQHPTLFKNLFGIFAELQPLKQQSESELVYLQSIILGSLSPIVNTLKEQSDTADYQSAVRADLLIDCIRHSTSPQVQNSALLLISNLASWVPDLILHNLMPIFTFIGSTLLRQHDDYSAQVVDKTISRVVPQLAASLRSKHRDFIAGVSDLLLSFTAAFEHIPLHRRMKLFAELARTLGPEDSLPAIVALLADRYHSKEQRRFCADLLLHFDPINTLVTFKGYLDLLTDATGPKPQVSETLFGLKEKTKENKFDAAIQSMLSCLTDLALDEKVKAHVTRAYRKKDDPERPRQVFAKIVETTIQLSKKLASNSKTYAACSRVLASCLDLLPTADLIKSAELLLSSADSHVQVAAVKAVELRAGTAKQNDRKSVEALISFLPSVQTLLQQSHGMDAKMVSVSCIDRIIERFGKKDVSAVSSVAQTIAGPQSLSSGDDRIRILSLLCLTSVIDVLEDEAISLLPTIIPTAFEYLSHAIEEEKAGLHNAVFTLLANIVERLGYIFSREYLDTALRLSQRSATADLDATCDDSRSSFYQSVSEHLGATEVFASIKSTWSHATSQGFDASLEHLELLQSAVNSQTKAKLVKASPPLFSVLLQIFRLRETFQSETQEEVDEEEIEQLEGTLIESVIAMVLKLSDATFRPFFVQLVDQEGPLSAKPQRAITFYKFLAAFFDKFKSLVTSYSSYIIEHSAKMLTELAMDDSEVSTRSAVLSALQKTFQHDQDGFWQAPSHFGTIMPPLLSLLSLPSASTSTPENNTNNVIPTITELAAASSSSMENHREMNSILLKNMRSEDRHTRLATVLCEQSLTRRLGEEWLGLLPEMLPFISELMEDDDEMVERECQRWKNGMEEILGESLEGSNPRLAQHKLAALQLATRSYPKPTDLPISMSIYERPAFRSGPWRIFFLLLPPNVPRALKFLRQQLPTICAYPTAKPAPLSTRSAKKKPSVKKHGYFQGCQTHNIAGRCGRRRKQSSLCVILTENQDALKADIKIDNLLAGAQTLEDFAYSYPNGTRIIGSPGHNDTIYWLKDELEATGYYDVALQTFSVVVMASGSINTFTVNGANVSAGLLQYSASGAVTAPLVPVANLGCDSADYPAEVEGAIALISRGTCEFGLKSALAGSAGAAAAVLYNNVPGTISGTLGEPGRPEGDYVPTVSISQELGTSYVDAIAAGATINATVDVTTDIRNTSTSNVIATTKSGDQHNKLALGAHTDSVAAGPGINDDGSGTVGILEVAKSLSKYQINNAVVFGFWTAEEEGLLGSTYYVENLPANESALIRAYLNFDMIASPNYINAIYDGDGSAFNVSGPAGSAQIEALFEDYFAAAGVNSTATAFDGRSDYGPFLDVGIPSGGLFTGAEELKTEEEALMFGGQAGVALDVCYHSACDNVTNLDTEAFELHAKGIAESVATYAASWEGFPARNTTTALAKRSAGVKPHVRRSNEAKHYRKPEPVLLRK</sequence>
<comment type="similarity">
    <text evidence="4 19">Belongs to the HEATR1/UTP10 family.</text>
</comment>
<reference evidence="23" key="1">
    <citation type="submission" date="2018-05" db="EMBL/GenBank/DDBJ databases">
        <title>Draft genome sequence of Stemphylium lycopersici strain CIDEFI 213.</title>
        <authorList>
            <person name="Medina R."/>
            <person name="Franco M.E.E."/>
            <person name="Lucentini C.G."/>
            <person name="Saparrat M.C.N."/>
            <person name="Balatti P.A."/>
        </authorList>
    </citation>
    <scope>NUCLEOTIDE SEQUENCE [LARGE SCALE GENOMIC DNA]</scope>
    <source>
        <strain evidence="23">CIDEFI 213</strain>
    </source>
</reference>
<keyword evidence="8 19" id="KW-0690">Ribosome biogenesis</keyword>
<proteinExistence type="inferred from homology"/>
<dbReference type="Pfam" id="PF08146">
    <property type="entry name" value="BP28CT"/>
    <property type="match status" value="1"/>
</dbReference>
<gene>
    <name evidence="22" type="ORF">DDE83_004314</name>
</gene>
<dbReference type="GO" id="GO:0030515">
    <property type="term" value="F:snoRNA binding"/>
    <property type="evidence" value="ECO:0007669"/>
    <property type="project" value="TreeGrafter"/>
</dbReference>
<dbReference type="Pfam" id="PF12397">
    <property type="entry name" value="U3snoRNP10"/>
    <property type="match status" value="1"/>
</dbReference>